<comment type="similarity">
    <text evidence="3 13">Belongs to the glycosyl hydrolase 17 family.</text>
</comment>
<keyword evidence="19" id="KW-1185">Reference proteome</keyword>
<evidence type="ECO:0000256" key="1">
    <source>
        <dbReference type="ARBA" id="ARBA00000382"/>
    </source>
</evidence>
<evidence type="ECO:0000256" key="3">
    <source>
        <dbReference type="ARBA" id="ARBA00008773"/>
    </source>
</evidence>
<reference evidence="18" key="1">
    <citation type="submission" date="2022-08" db="EMBL/GenBank/DDBJ databases">
        <authorList>
            <person name="Gutierrez-Valencia J."/>
        </authorList>
    </citation>
    <scope>NUCLEOTIDE SEQUENCE</scope>
</reference>
<dbReference type="GO" id="GO:0006952">
    <property type="term" value="P:defense response"/>
    <property type="evidence" value="ECO:0007669"/>
    <property type="project" value="UniProtKB-KW"/>
</dbReference>
<evidence type="ECO:0000256" key="10">
    <source>
        <dbReference type="ARBA" id="ARBA00023295"/>
    </source>
</evidence>
<feature type="signal peptide" evidence="16">
    <location>
        <begin position="1"/>
        <end position="22"/>
    </location>
</feature>
<evidence type="ECO:0000256" key="13">
    <source>
        <dbReference type="RuleBase" id="RU004335"/>
    </source>
</evidence>
<dbReference type="AlphaFoldDB" id="A0AAV0Q4D8"/>
<dbReference type="Gene3D" id="1.20.58.1040">
    <property type="match status" value="1"/>
</dbReference>
<evidence type="ECO:0000256" key="8">
    <source>
        <dbReference type="ARBA" id="ARBA00022821"/>
    </source>
</evidence>
<dbReference type="PROSITE" id="PS00587">
    <property type="entry name" value="GLYCOSYL_HYDROL_F17"/>
    <property type="match status" value="1"/>
</dbReference>
<organism evidence="18 19">
    <name type="scientific">Linum tenue</name>
    <dbReference type="NCBI Taxonomy" id="586396"/>
    <lineage>
        <taxon>Eukaryota</taxon>
        <taxon>Viridiplantae</taxon>
        <taxon>Streptophyta</taxon>
        <taxon>Embryophyta</taxon>
        <taxon>Tracheophyta</taxon>
        <taxon>Spermatophyta</taxon>
        <taxon>Magnoliopsida</taxon>
        <taxon>eudicotyledons</taxon>
        <taxon>Gunneridae</taxon>
        <taxon>Pentapetalae</taxon>
        <taxon>rosids</taxon>
        <taxon>fabids</taxon>
        <taxon>Malpighiales</taxon>
        <taxon>Linaceae</taxon>
        <taxon>Linum</taxon>
    </lineage>
</organism>
<gene>
    <name evidence="18" type="ORF">LITE_LOCUS41395</name>
</gene>
<evidence type="ECO:0000256" key="11">
    <source>
        <dbReference type="ARBA" id="ARBA00033335"/>
    </source>
</evidence>
<dbReference type="SUPFAM" id="SSF51445">
    <property type="entry name" value="(Trans)glycosidases"/>
    <property type="match status" value="1"/>
</dbReference>
<dbReference type="PROSITE" id="PS51257">
    <property type="entry name" value="PROKAR_LIPOPROTEIN"/>
    <property type="match status" value="1"/>
</dbReference>
<keyword evidence="10 14" id="KW-0326">Glycosidase</keyword>
<keyword evidence="9" id="KW-1015">Disulfide bond</keyword>
<feature type="chain" id="PRO_5043516328" description="glucan endo-1,3-beta-D-glucosidase" evidence="16">
    <location>
        <begin position="23"/>
        <end position="510"/>
    </location>
</feature>
<dbReference type="PANTHER" id="PTHR32227">
    <property type="entry name" value="GLUCAN ENDO-1,3-BETA-GLUCOSIDASE BG1-RELATED-RELATED"/>
    <property type="match status" value="1"/>
</dbReference>
<dbReference type="GO" id="GO:0098552">
    <property type="term" value="C:side of membrane"/>
    <property type="evidence" value="ECO:0007669"/>
    <property type="project" value="UniProtKB-KW"/>
</dbReference>
<evidence type="ECO:0000256" key="2">
    <source>
        <dbReference type="ARBA" id="ARBA00004609"/>
    </source>
</evidence>
<keyword evidence="6 16" id="KW-0732">Signal</keyword>
<evidence type="ECO:0000256" key="12">
    <source>
        <dbReference type="ARBA" id="ARBA00033417"/>
    </source>
</evidence>
<evidence type="ECO:0000259" key="17">
    <source>
        <dbReference type="SMART" id="SM00768"/>
    </source>
</evidence>
<keyword evidence="5" id="KW-0472">Membrane</keyword>
<evidence type="ECO:0000256" key="15">
    <source>
        <dbReference type="SAM" id="MobiDB-lite"/>
    </source>
</evidence>
<dbReference type="InterPro" id="IPR044965">
    <property type="entry name" value="Glyco_hydro_17_plant"/>
</dbReference>
<dbReference type="SMART" id="SM00768">
    <property type="entry name" value="X8"/>
    <property type="match status" value="1"/>
</dbReference>
<dbReference type="Gene3D" id="3.20.20.80">
    <property type="entry name" value="Glycosidases"/>
    <property type="match status" value="1"/>
</dbReference>
<evidence type="ECO:0000256" key="7">
    <source>
        <dbReference type="ARBA" id="ARBA00022801"/>
    </source>
</evidence>
<keyword evidence="5" id="KW-0449">Lipoprotein</keyword>
<comment type="catalytic activity">
    <reaction evidence="1">
        <text>Hydrolysis of (1-&gt;3)-beta-D-glucosidic linkages in (1-&gt;3)-beta-D-glucans.</text>
        <dbReference type="EC" id="3.2.1.39"/>
    </reaction>
</comment>
<accession>A0AAV0Q4D8</accession>
<feature type="domain" description="X8" evidence="17">
    <location>
        <begin position="378"/>
        <end position="462"/>
    </location>
</feature>
<dbReference type="Pfam" id="PF07983">
    <property type="entry name" value="X8"/>
    <property type="match status" value="1"/>
</dbReference>
<dbReference type="FunFam" id="3.20.20.80:FF:000002">
    <property type="entry name" value="Glucan endo-1,3-beta-glucosidase 3"/>
    <property type="match status" value="1"/>
</dbReference>
<dbReference type="EC" id="3.2.1.39" evidence="4"/>
<evidence type="ECO:0000313" key="18">
    <source>
        <dbReference type="EMBL" id="CAI0539736.1"/>
    </source>
</evidence>
<proteinExistence type="inferred from homology"/>
<evidence type="ECO:0000256" key="5">
    <source>
        <dbReference type="ARBA" id="ARBA00022622"/>
    </source>
</evidence>
<comment type="subcellular location">
    <subcellularLocation>
        <location evidence="2">Cell membrane</location>
        <topology evidence="2">Lipid-anchor</topology>
        <topology evidence="2">GPI-anchor</topology>
    </subcellularLocation>
</comment>
<dbReference type="Proteomes" id="UP001154282">
    <property type="component" value="Unassembled WGS sequence"/>
</dbReference>
<dbReference type="InterPro" id="IPR017853">
    <property type="entry name" value="GH"/>
</dbReference>
<keyword evidence="7 14" id="KW-0378">Hydrolase</keyword>
<protein>
    <recommendedName>
        <fullName evidence="4">glucan endo-1,3-beta-D-glucosidase</fullName>
        <ecNumber evidence="4">3.2.1.39</ecNumber>
    </recommendedName>
    <alternativeName>
        <fullName evidence="11">(1-&gt;3)-beta-glucan endohydrolase</fullName>
    </alternativeName>
    <alternativeName>
        <fullName evidence="12">Beta-1,3-endoglucanase</fullName>
    </alternativeName>
</protein>
<keyword evidence="5" id="KW-0336">GPI-anchor</keyword>
<evidence type="ECO:0000256" key="9">
    <source>
        <dbReference type="ARBA" id="ARBA00023157"/>
    </source>
</evidence>
<evidence type="ECO:0000256" key="4">
    <source>
        <dbReference type="ARBA" id="ARBA00012780"/>
    </source>
</evidence>
<keyword evidence="8" id="KW-0611">Plant defense</keyword>
<evidence type="ECO:0000313" key="19">
    <source>
        <dbReference type="Proteomes" id="UP001154282"/>
    </source>
</evidence>
<dbReference type="InterPro" id="IPR000490">
    <property type="entry name" value="Glyco_hydro_17"/>
</dbReference>
<dbReference type="GO" id="GO:0005886">
    <property type="term" value="C:plasma membrane"/>
    <property type="evidence" value="ECO:0007669"/>
    <property type="project" value="UniProtKB-SubCell"/>
</dbReference>
<dbReference type="GO" id="GO:0005975">
    <property type="term" value="P:carbohydrate metabolic process"/>
    <property type="evidence" value="ECO:0007669"/>
    <property type="project" value="InterPro"/>
</dbReference>
<evidence type="ECO:0000256" key="6">
    <source>
        <dbReference type="ARBA" id="ARBA00022729"/>
    </source>
</evidence>
<name>A0AAV0Q4D8_9ROSI</name>
<dbReference type="InterPro" id="IPR012946">
    <property type="entry name" value="X8"/>
</dbReference>
<dbReference type="Pfam" id="PF00332">
    <property type="entry name" value="Glyco_hydro_17"/>
    <property type="match status" value="1"/>
</dbReference>
<keyword evidence="5" id="KW-0325">Glycoprotein</keyword>
<dbReference type="GO" id="GO:0042973">
    <property type="term" value="F:glucan endo-1,3-beta-D-glucosidase activity"/>
    <property type="evidence" value="ECO:0007669"/>
    <property type="project" value="UniProtKB-EC"/>
</dbReference>
<dbReference type="FunFam" id="1.20.58.1040:FF:000003">
    <property type="entry name" value="glucan endo-1,3-beta-glucosidase 7"/>
    <property type="match status" value="1"/>
</dbReference>
<evidence type="ECO:0000256" key="14">
    <source>
        <dbReference type="RuleBase" id="RU004336"/>
    </source>
</evidence>
<dbReference type="EMBL" id="CAMGYJ010000009">
    <property type="protein sequence ID" value="CAI0539736.1"/>
    <property type="molecule type" value="Genomic_DNA"/>
</dbReference>
<feature type="region of interest" description="Disordered" evidence="15">
    <location>
        <begin position="350"/>
        <end position="378"/>
    </location>
</feature>
<comment type="caution">
    <text evidence="18">The sequence shown here is derived from an EMBL/GenBank/DDBJ whole genome shotgun (WGS) entry which is preliminary data.</text>
</comment>
<sequence>MEKTPLFLLFFSLHILLAPSTAIAAAASCSIGVNYGFWADNLPPPAQVAAFLKTHTTIDRIKIFDANPDVLRAFANTGISVTVTVANADVPSLAKLPAAQAWIANNILPFHPQTTIRYILVGNEVLYWKDKTVIAYTLPAMKTLHHALHLANLTDIRVSTPHALSFLAASEPPSTGMFRRFDAAILRPILDFHNRTKTPFMVNPYPFFGFRPETLDYAVFRPNRGLYDKATRKNYTNMFDEQMDAIYIAMKKLGNYEGVEIVIAETGWPSAGDPNQPGVSLENALSYNGNVVKHVNSGKGTPLMPNRTFETYIFALFNENLKASVSERNYGLFKPDFSPVYDVGVMRSTPNQAQAPANGGTPGKAPPSGDSPAPAEKKWCVPRPEASDEALQRNLDYVCSLGVDCRPIQSGGPCFSPNTVRSHASYAMNAYYQSHGREVYNCDFEHTGVLTSSDPSYETCSYPVEGSKMLEQKSVVKAAASSVSARLVGLTVQQMVVATCFVVSVLFHLV</sequence>
<evidence type="ECO:0000256" key="16">
    <source>
        <dbReference type="SAM" id="SignalP"/>
    </source>
</evidence>